<organism evidence="10 11">
    <name type="scientific">Entamoeba histolytica</name>
    <dbReference type="NCBI Taxonomy" id="5759"/>
    <lineage>
        <taxon>Eukaryota</taxon>
        <taxon>Amoebozoa</taxon>
        <taxon>Evosea</taxon>
        <taxon>Archamoebae</taxon>
        <taxon>Mastigamoebida</taxon>
        <taxon>Entamoebidae</taxon>
        <taxon>Entamoeba</taxon>
    </lineage>
</organism>
<dbReference type="PANTHER" id="PTHR12370:SF25">
    <property type="entry name" value="PHOSPHOLIPASE B-LIKE PROTEIN G"/>
    <property type="match status" value="1"/>
</dbReference>
<dbReference type="AlphaFoldDB" id="A0A5K1UGC8"/>
<evidence type="ECO:0000313" key="11">
    <source>
        <dbReference type="Proteomes" id="UP000078387"/>
    </source>
</evidence>
<keyword evidence="7 9" id="KW-0443">Lipid metabolism</keyword>
<dbReference type="VEuPathDB" id="AmoebaDB:EHI7A_075380"/>
<keyword evidence="8" id="KW-0325">Glycoprotein</keyword>
<dbReference type="VEuPathDB" id="AmoebaDB:EHI8A_078800"/>
<accession>A0A5K1UGC8</accession>
<comment type="caution">
    <text evidence="10">The sequence shown here is derived from an EMBL/GenBank/DDBJ whole genome shotgun (WGS) entry which is preliminary data.</text>
</comment>
<dbReference type="VEuPathDB" id="AmoebaDB:EHI5A_118290"/>
<sequence>MLYFVILFCIFVKGEEIYSCVYRNNWIIQKGKTDDAIAFGSYEDTHLTKGWGFLKIETVRKYLPEKQAFAAGFLEGYLTKHLIYDFWNNYRLNEYGKYGPPKALSNFLAKQYLWWTNQCKTNSTQYWKEQNLIFKQFRGLLSGYNKYCDNGKKLSILEMYYINAGGDLGTLNKLVKNDNLPKYSTINMEKMNQHEIFHECTAIVKILPQNQDIVFSHNTWRPYYAMMRIYKKYTFPFTKNALPMTFASSPGFLHSKDDFYILKSSQNHFSVMETTNSIFNNKLFKQFLTFKSVLSWQRILGSMYYAPSIQKLLQNFEVYNSGTYNNQWIVTDLNKFNLAGHQPNKGLLMIAEQIPGKVQIMDVTKLLLQKGYWASYNSPFSKKIRDLSGYTLKEREYGDRYSYTRCPRRRIFDREGKSLKTINDIKRFMLLNKFKTDPLTEGRPGATIAARYDLDESRPSPFGAVDCKIGSKKMGVNAWIYGAPSHNDQEPFCWSESVFADVVHKNLPDRFDFDWIFVKN</sequence>
<protein>
    <recommendedName>
        <fullName evidence="9">Phospholipase B-like</fullName>
        <ecNumber evidence="9">3.1.1.-</ecNumber>
    </recommendedName>
</protein>
<dbReference type="InterPro" id="IPR007000">
    <property type="entry name" value="PLipase_B-like"/>
</dbReference>
<dbReference type="Pfam" id="PF04916">
    <property type="entry name" value="Phospholip_B"/>
    <property type="match status" value="1"/>
</dbReference>
<dbReference type="Gene3D" id="3.60.60.30">
    <property type="match status" value="1"/>
</dbReference>
<name>A0A5K1UGC8_ENTHI</name>
<comment type="function">
    <text evidence="9">Putative phospholipase.</text>
</comment>
<keyword evidence="5 9" id="KW-0378">Hydrolase</keyword>
<evidence type="ECO:0000256" key="1">
    <source>
        <dbReference type="ARBA" id="ARBA00004613"/>
    </source>
</evidence>
<evidence type="ECO:0000256" key="8">
    <source>
        <dbReference type="ARBA" id="ARBA00023180"/>
    </source>
</evidence>
<evidence type="ECO:0000256" key="7">
    <source>
        <dbReference type="ARBA" id="ARBA00023098"/>
    </source>
</evidence>
<evidence type="ECO:0000256" key="6">
    <source>
        <dbReference type="ARBA" id="ARBA00022963"/>
    </source>
</evidence>
<dbReference type="PANTHER" id="PTHR12370">
    <property type="entry name" value="PHOSPHOLIPASE B-RELATED"/>
    <property type="match status" value="1"/>
</dbReference>
<evidence type="ECO:0000256" key="3">
    <source>
        <dbReference type="ARBA" id="ARBA00022525"/>
    </source>
</evidence>
<dbReference type="VEuPathDB" id="AmoebaDB:EHI_069380"/>
<dbReference type="VEuPathDB" id="AmoebaDB:KM1_143490"/>
<dbReference type="GO" id="GO:0009395">
    <property type="term" value="P:phospholipid catabolic process"/>
    <property type="evidence" value="ECO:0007669"/>
    <property type="project" value="TreeGrafter"/>
</dbReference>
<comment type="subcellular location">
    <subcellularLocation>
        <location evidence="1">Secreted</location>
    </subcellularLocation>
</comment>
<evidence type="ECO:0000256" key="4">
    <source>
        <dbReference type="ARBA" id="ARBA00022729"/>
    </source>
</evidence>
<comment type="similarity">
    <text evidence="2 9">Belongs to the phospholipase B-like family.</text>
</comment>
<evidence type="ECO:0000313" key="10">
    <source>
        <dbReference type="EMBL" id="GAT93115.1"/>
    </source>
</evidence>
<dbReference type="EC" id="3.1.1.-" evidence="9"/>
<evidence type="ECO:0000256" key="2">
    <source>
        <dbReference type="ARBA" id="ARBA00007835"/>
    </source>
</evidence>
<evidence type="ECO:0000256" key="9">
    <source>
        <dbReference type="RuleBase" id="RU364138"/>
    </source>
</evidence>
<dbReference type="GO" id="GO:0004620">
    <property type="term" value="F:phospholipase activity"/>
    <property type="evidence" value="ECO:0007669"/>
    <property type="project" value="InterPro"/>
</dbReference>
<dbReference type="SMR" id="A0A5K1UGC8"/>
<proteinExistence type="inferred from homology"/>
<dbReference type="GO" id="GO:0005576">
    <property type="term" value="C:extracellular region"/>
    <property type="evidence" value="ECO:0007669"/>
    <property type="project" value="UniProtKB-SubCell"/>
</dbReference>
<gene>
    <name evidence="10" type="ORF">CL6EHI_069380</name>
</gene>
<reference evidence="10 11" key="1">
    <citation type="submission" date="2016-05" db="EMBL/GenBank/DDBJ databases">
        <title>First whole genome sequencing of Entamoeba histolytica HM1:IMSS-clone-6.</title>
        <authorList>
            <person name="Mukherjee Avik.K."/>
            <person name="Izumyama S."/>
            <person name="Nakada-Tsukui K."/>
            <person name="Nozaki T."/>
        </authorList>
    </citation>
    <scope>NUCLEOTIDE SEQUENCE [LARGE SCALE GENOMIC DNA]</scope>
    <source>
        <strain evidence="10 11">HM1:IMSS clone 6</strain>
    </source>
</reference>
<keyword evidence="3" id="KW-0964">Secreted</keyword>
<dbReference type="EMBL" id="BDEQ01000001">
    <property type="protein sequence ID" value="GAT93115.1"/>
    <property type="molecule type" value="Genomic_DNA"/>
</dbReference>
<dbReference type="Proteomes" id="UP000078387">
    <property type="component" value="Unassembled WGS sequence"/>
</dbReference>
<evidence type="ECO:0000256" key="5">
    <source>
        <dbReference type="ARBA" id="ARBA00022801"/>
    </source>
</evidence>
<keyword evidence="6 9" id="KW-0442">Lipid degradation</keyword>
<keyword evidence="4" id="KW-0732">Signal</keyword>
<dbReference type="OMA" id="PEATVNW"/>